<dbReference type="Pfam" id="PF01871">
    <property type="entry name" value="AMMECR1"/>
    <property type="match status" value="1"/>
</dbReference>
<keyword evidence="1" id="KW-1133">Transmembrane helix</keyword>
<dbReference type="VEuPathDB" id="TriTrypDB:TcIL3000.11.14240"/>
<dbReference type="PANTHER" id="PTHR13016:SF0">
    <property type="entry name" value="AMME SYNDROME CANDIDATE GENE 1 PROTEIN"/>
    <property type="match status" value="1"/>
</dbReference>
<organism evidence="3">
    <name type="scientific">Trypanosoma congolense (strain IL3000)</name>
    <dbReference type="NCBI Taxonomy" id="1068625"/>
    <lineage>
        <taxon>Eukaryota</taxon>
        <taxon>Discoba</taxon>
        <taxon>Euglenozoa</taxon>
        <taxon>Kinetoplastea</taxon>
        <taxon>Metakinetoplastina</taxon>
        <taxon>Trypanosomatida</taxon>
        <taxon>Trypanosomatidae</taxon>
        <taxon>Trypanosoma</taxon>
        <taxon>Nannomonas</taxon>
    </lineage>
</organism>
<reference evidence="3" key="1">
    <citation type="journal article" date="2012" name="Proc. Natl. Acad. Sci. U.S.A.">
        <title>Antigenic diversity is generated by distinct evolutionary mechanisms in African trypanosome species.</title>
        <authorList>
            <person name="Jackson A.P."/>
            <person name="Berry A."/>
            <person name="Aslett M."/>
            <person name="Allison H.C."/>
            <person name="Burton P."/>
            <person name="Vavrova-Anderson J."/>
            <person name="Brown R."/>
            <person name="Browne H."/>
            <person name="Corton N."/>
            <person name="Hauser H."/>
            <person name="Gamble J."/>
            <person name="Gilderthorp R."/>
            <person name="Marcello L."/>
            <person name="McQuillan J."/>
            <person name="Otto T.D."/>
            <person name="Quail M.A."/>
            <person name="Sanders M.J."/>
            <person name="van Tonder A."/>
            <person name="Ginger M.L."/>
            <person name="Field M.C."/>
            <person name="Barry J.D."/>
            <person name="Hertz-Fowler C."/>
            <person name="Berriman M."/>
        </authorList>
    </citation>
    <scope>NUCLEOTIDE SEQUENCE</scope>
    <source>
        <strain evidence="3">IL3000</strain>
    </source>
</reference>
<dbReference type="InterPro" id="IPR036071">
    <property type="entry name" value="AMMECR1_dom_sf"/>
</dbReference>
<protein>
    <submittedName>
        <fullName evidence="3">Uncharacterized protein TCIL3000_11_14240</fullName>
    </submittedName>
</protein>
<dbReference type="EMBL" id="HE575324">
    <property type="protein sequence ID" value="CCC95909.1"/>
    <property type="molecule type" value="Genomic_DNA"/>
</dbReference>
<dbReference type="PANTHER" id="PTHR13016">
    <property type="entry name" value="AMMECR1 HOMOLOG"/>
    <property type="match status" value="1"/>
</dbReference>
<evidence type="ECO:0000313" key="3">
    <source>
        <dbReference type="EMBL" id="CCC95909.1"/>
    </source>
</evidence>
<sequence>MISDSRTTNPKTYKSLVKVVTYWFAPSDSYLMRGLVRKNFGLTFNVLFFSSLFAYYLFIFMELLCVCLLKILLSHFSPFFFSITHREKLRMAEAIPEMPKYCCAVIYNKLRGEGPPEPPAGVTNDPYPVFVCLKTLDGALRGCIGNFAAEPLHKQLKDNAIAAAFQDTRFRPVTLKELPSLTCSVSVLHSFEQAARWDEWEVGTHGIRIRYKSYSATYLPSVMPEQGWDHGQAIRSLLKKAGYLGDVSEALLRELSVTRYRESKCTIAFNSINTG</sequence>
<dbReference type="SUPFAM" id="SSF143447">
    <property type="entry name" value="AMMECR1-like"/>
    <property type="match status" value="1"/>
</dbReference>
<dbReference type="Gene3D" id="3.30.700.20">
    <property type="entry name" value="Hypothetical protein ph0010, domain 1"/>
    <property type="match status" value="1"/>
</dbReference>
<feature type="transmembrane region" description="Helical" evidence="1">
    <location>
        <begin position="53"/>
        <end position="81"/>
    </location>
</feature>
<gene>
    <name evidence="3" type="ORF">TCIL3000_11_14240</name>
</gene>
<keyword evidence="1" id="KW-0812">Transmembrane</keyword>
<dbReference type="PROSITE" id="PS51112">
    <property type="entry name" value="AMMECR1"/>
    <property type="match status" value="1"/>
</dbReference>
<evidence type="ECO:0000259" key="2">
    <source>
        <dbReference type="PROSITE" id="PS51112"/>
    </source>
</evidence>
<dbReference type="InterPro" id="IPR027485">
    <property type="entry name" value="AMMECR1_N"/>
</dbReference>
<dbReference type="NCBIfam" id="TIGR00296">
    <property type="entry name" value="TIGR00296 family protein"/>
    <property type="match status" value="1"/>
</dbReference>
<name>G0V2N7_TRYCI</name>
<feature type="domain" description="AMMECR1" evidence="2">
    <location>
        <begin position="87"/>
        <end position="275"/>
    </location>
</feature>
<dbReference type="InterPro" id="IPR027623">
    <property type="entry name" value="AmmeMemoSam_A"/>
</dbReference>
<accession>G0V2N7</accession>
<dbReference type="NCBIfam" id="TIGR04335">
    <property type="entry name" value="AmmeMemoSam_A"/>
    <property type="match status" value="1"/>
</dbReference>
<evidence type="ECO:0000256" key="1">
    <source>
        <dbReference type="SAM" id="Phobius"/>
    </source>
</evidence>
<dbReference type="InterPro" id="IPR002733">
    <property type="entry name" value="AMMECR1_domain"/>
</dbReference>
<proteinExistence type="predicted"/>
<dbReference type="InterPro" id="IPR023473">
    <property type="entry name" value="AMMECR1"/>
</dbReference>
<dbReference type="AlphaFoldDB" id="G0V2N7"/>
<keyword evidence="1" id="KW-0472">Membrane</keyword>